<feature type="transmembrane region" description="Helical" evidence="7">
    <location>
        <begin position="87"/>
        <end position="105"/>
    </location>
</feature>
<dbReference type="GO" id="GO:0005886">
    <property type="term" value="C:plasma membrane"/>
    <property type="evidence" value="ECO:0007669"/>
    <property type="project" value="UniProtKB-SubCell"/>
</dbReference>
<evidence type="ECO:0000256" key="2">
    <source>
        <dbReference type="ARBA" id="ARBA00007977"/>
    </source>
</evidence>
<evidence type="ECO:0000256" key="3">
    <source>
        <dbReference type="ARBA" id="ARBA00022475"/>
    </source>
</evidence>
<keyword evidence="6 7" id="KW-0472">Membrane</keyword>
<dbReference type="Proteomes" id="UP000442694">
    <property type="component" value="Unassembled WGS sequence"/>
</dbReference>
<feature type="transmembrane region" description="Helical" evidence="7">
    <location>
        <begin position="308"/>
        <end position="327"/>
    </location>
</feature>
<evidence type="ECO:0000256" key="7">
    <source>
        <dbReference type="SAM" id="Phobius"/>
    </source>
</evidence>
<feature type="transmembrane region" description="Helical" evidence="7">
    <location>
        <begin position="32"/>
        <end position="51"/>
    </location>
</feature>
<keyword evidence="5 7" id="KW-1133">Transmembrane helix</keyword>
<gene>
    <name evidence="8" type="ORF">GCL57_11510</name>
</gene>
<sequence length="329" mass="36049">MLTKNIIVKTLYPLIAFLLITLPFFSPLFERLSAGLAVISGIILSIFFQNPYKRHTELIASKLLTWSVIGLGFGMNLITVANVGINGIGYTIIGILLTFSLGILLGKILNNNKDMSVLITFGTAICGGSAIAALAPTIKANNHDISVSLAIIFVLNAMALFIFPPLGSYLNLTQEQFGLWSALAIHDTSSVIGATLVYGVHSLEVGTTVKLARALWIVPITLIVGIFYAKYFHQKNSDTIQKFKKPWFILGFLLAAALVTWIPYLREPGQIIRTVAEKMLIVTLFCIGANLSRAAIKSVGFRPFIQGFLLWFIMATCTLCAIYLNIIKF</sequence>
<dbReference type="AlphaFoldDB" id="A0A833JBE8"/>
<feature type="transmembrane region" description="Helical" evidence="7">
    <location>
        <begin position="7"/>
        <end position="26"/>
    </location>
</feature>
<dbReference type="PANTHER" id="PTHR30106:SF1">
    <property type="entry name" value="UPF0324 MEMBRANE PROTEIN FN0533"/>
    <property type="match status" value="1"/>
</dbReference>
<evidence type="ECO:0000256" key="5">
    <source>
        <dbReference type="ARBA" id="ARBA00022989"/>
    </source>
</evidence>
<comment type="similarity">
    <text evidence="2">Belongs to the UPF0324 family.</text>
</comment>
<dbReference type="Pfam" id="PF03601">
    <property type="entry name" value="Cons_hypoth698"/>
    <property type="match status" value="1"/>
</dbReference>
<keyword evidence="9" id="KW-1185">Reference proteome</keyword>
<evidence type="ECO:0000256" key="4">
    <source>
        <dbReference type="ARBA" id="ARBA00022692"/>
    </source>
</evidence>
<evidence type="ECO:0000313" key="8">
    <source>
        <dbReference type="EMBL" id="KAB8029157.1"/>
    </source>
</evidence>
<evidence type="ECO:0000256" key="1">
    <source>
        <dbReference type="ARBA" id="ARBA00004651"/>
    </source>
</evidence>
<proteinExistence type="inferred from homology"/>
<comment type="caution">
    <text evidence="8">The sequence shown here is derived from an EMBL/GenBank/DDBJ whole genome shotgun (WGS) entry which is preliminary data.</text>
</comment>
<dbReference type="EMBL" id="WFLN01000008">
    <property type="protein sequence ID" value="KAB8029157.1"/>
    <property type="molecule type" value="Genomic_DNA"/>
</dbReference>
<feature type="transmembrane region" description="Helical" evidence="7">
    <location>
        <begin position="147"/>
        <end position="170"/>
    </location>
</feature>
<protein>
    <submittedName>
        <fullName evidence="8">Putative sulfate exporter family transporter</fullName>
    </submittedName>
</protein>
<feature type="transmembrane region" description="Helical" evidence="7">
    <location>
        <begin position="177"/>
        <end position="201"/>
    </location>
</feature>
<keyword evidence="4 7" id="KW-0812">Transmembrane</keyword>
<dbReference type="InterPro" id="IPR018383">
    <property type="entry name" value="UPF0324_pro"/>
</dbReference>
<reference evidence="8 9" key="1">
    <citation type="submission" date="2019-10" db="EMBL/GenBank/DDBJ databases">
        <title>New genus of Silvanigrellaceae.</title>
        <authorList>
            <person name="Pitt A."/>
            <person name="Hahn M.W."/>
        </authorList>
    </citation>
    <scope>NUCLEOTIDE SEQUENCE [LARGE SCALE GENOMIC DNA]</scope>
    <source>
        <strain evidence="8 9">33A1-SZDP</strain>
    </source>
</reference>
<comment type="subcellular location">
    <subcellularLocation>
        <location evidence="1">Cell membrane</location>
        <topology evidence="1">Multi-pass membrane protein</topology>
    </subcellularLocation>
</comment>
<feature type="transmembrane region" description="Helical" evidence="7">
    <location>
        <begin position="213"/>
        <end position="233"/>
    </location>
</feature>
<name>A0A833JBE8_9BACT</name>
<dbReference type="PANTHER" id="PTHR30106">
    <property type="entry name" value="INNER MEMBRANE PROTEIN YEIH-RELATED"/>
    <property type="match status" value="1"/>
</dbReference>
<accession>A0A833JBE8</accession>
<feature type="transmembrane region" description="Helical" evidence="7">
    <location>
        <begin position="279"/>
        <end position="296"/>
    </location>
</feature>
<feature type="transmembrane region" description="Helical" evidence="7">
    <location>
        <begin position="117"/>
        <end position="135"/>
    </location>
</feature>
<feature type="transmembrane region" description="Helical" evidence="7">
    <location>
        <begin position="245"/>
        <end position="264"/>
    </location>
</feature>
<feature type="transmembrane region" description="Helical" evidence="7">
    <location>
        <begin position="63"/>
        <end position="81"/>
    </location>
</feature>
<organism evidence="8 9">
    <name type="scientific">Fluviispira multicolorata</name>
    <dbReference type="NCBI Taxonomy" id="2654512"/>
    <lineage>
        <taxon>Bacteria</taxon>
        <taxon>Pseudomonadati</taxon>
        <taxon>Bdellovibrionota</taxon>
        <taxon>Oligoflexia</taxon>
        <taxon>Silvanigrellales</taxon>
        <taxon>Silvanigrellaceae</taxon>
        <taxon>Fluviispira</taxon>
    </lineage>
</organism>
<evidence type="ECO:0000256" key="6">
    <source>
        <dbReference type="ARBA" id="ARBA00023136"/>
    </source>
</evidence>
<evidence type="ECO:0000313" key="9">
    <source>
        <dbReference type="Proteomes" id="UP000442694"/>
    </source>
</evidence>
<keyword evidence="3" id="KW-1003">Cell membrane</keyword>